<protein>
    <submittedName>
        <fullName evidence="1">Uncharacterized protein</fullName>
    </submittedName>
</protein>
<dbReference type="Proteomes" id="UP001148662">
    <property type="component" value="Unassembled WGS sequence"/>
</dbReference>
<dbReference type="EMBL" id="JANHOG010000253">
    <property type="protein sequence ID" value="KAJ3556308.1"/>
    <property type="molecule type" value="Genomic_DNA"/>
</dbReference>
<reference evidence="1" key="1">
    <citation type="submission" date="2022-07" db="EMBL/GenBank/DDBJ databases">
        <title>Genome Sequence of Phlebia brevispora.</title>
        <authorList>
            <person name="Buettner E."/>
        </authorList>
    </citation>
    <scope>NUCLEOTIDE SEQUENCE</scope>
    <source>
        <strain evidence="1">MPL23</strain>
    </source>
</reference>
<comment type="caution">
    <text evidence="1">The sequence shown here is derived from an EMBL/GenBank/DDBJ whole genome shotgun (WGS) entry which is preliminary data.</text>
</comment>
<organism evidence="1 2">
    <name type="scientific">Phlebia brevispora</name>
    <dbReference type="NCBI Taxonomy" id="194682"/>
    <lineage>
        <taxon>Eukaryota</taxon>
        <taxon>Fungi</taxon>
        <taxon>Dikarya</taxon>
        <taxon>Basidiomycota</taxon>
        <taxon>Agaricomycotina</taxon>
        <taxon>Agaricomycetes</taxon>
        <taxon>Polyporales</taxon>
        <taxon>Meruliaceae</taxon>
        <taxon>Phlebia</taxon>
    </lineage>
</organism>
<gene>
    <name evidence="1" type="ORF">NM688_g2098</name>
</gene>
<accession>A0ACC1T988</accession>
<proteinExistence type="predicted"/>
<evidence type="ECO:0000313" key="2">
    <source>
        <dbReference type="Proteomes" id="UP001148662"/>
    </source>
</evidence>
<evidence type="ECO:0000313" key="1">
    <source>
        <dbReference type="EMBL" id="KAJ3556308.1"/>
    </source>
</evidence>
<name>A0ACC1T988_9APHY</name>
<sequence length="385" mass="42453">MIINHIFPVFAHTFCKRLRSAISTTEVLDWANTATSTLAMVADGLSVPGLRISVGVAQQVIAIAQTIHDNRAGAIDLAKRASEYVCTIAEVYQGKAADSLDHTFHENVNSLNNVLDEILQIVSKIAARKMLKRVLRFPKDKRRLDEASQMLQRVFERFRVGLPPFIANSRLYSTLPAYITQLVNDIIVAQGVIRSESTLLGVQAGVTEAASRVFRMNEDLSAVHESVEEVGEDLVYVGKGVAHVGTGLAQVGMDIARVDMGLMNVGWAVDSVRTDVAHVDADVQALATQCSELNTHITMLTTAAEKTERRDEALRDRLQDIATKFYGAGGVVCAEFAGLWKYQALSLFSFFFLRVMKATRFLAKQLEPGCRLSAQRSWKTVLSEH</sequence>
<keyword evidence="2" id="KW-1185">Reference proteome</keyword>